<proteinExistence type="predicted"/>
<dbReference type="Proteomes" id="UP000218231">
    <property type="component" value="Unassembled WGS sequence"/>
</dbReference>
<evidence type="ECO:0000313" key="1">
    <source>
        <dbReference type="EMBL" id="PAV93050.1"/>
    </source>
</evidence>
<protein>
    <submittedName>
        <fullName evidence="1">Uncharacterized protein</fullName>
    </submittedName>
</protein>
<reference evidence="1 2" key="1">
    <citation type="journal article" date="2017" name="Curr. Biol.">
        <title>Genome architecture and evolution of a unichromosomal asexual nematode.</title>
        <authorList>
            <person name="Fradin H."/>
            <person name="Zegar C."/>
            <person name="Gutwein M."/>
            <person name="Lucas J."/>
            <person name="Kovtun M."/>
            <person name="Corcoran D."/>
            <person name="Baugh L.R."/>
            <person name="Kiontke K."/>
            <person name="Gunsalus K."/>
            <person name="Fitch D.H."/>
            <person name="Piano F."/>
        </authorList>
    </citation>
    <scope>NUCLEOTIDE SEQUENCE [LARGE SCALE GENOMIC DNA]</scope>
    <source>
        <strain evidence="1">PF1309</strain>
    </source>
</reference>
<dbReference type="EMBL" id="LIAE01005779">
    <property type="protein sequence ID" value="PAV93050.1"/>
    <property type="molecule type" value="Genomic_DNA"/>
</dbReference>
<evidence type="ECO:0000313" key="2">
    <source>
        <dbReference type="Proteomes" id="UP000218231"/>
    </source>
</evidence>
<gene>
    <name evidence="1" type="ORF">WR25_02901</name>
</gene>
<accession>A0A2A2M3L6</accession>
<organism evidence="1 2">
    <name type="scientific">Diploscapter pachys</name>
    <dbReference type="NCBI Taxonomy" id="2018661"/>
    <lineage>
        <taxon>Eukaryota</taxon>
        <taxon>Metazoa</taxon>
        <taxon>Ecdysozoa</taxon>
        <taxon>Nematoda</taxon>
        <taxon>Chromadorea</taxon>
        <taxon>Rhabditida</taxon>
        <taxon>Rhabditina</taxon>
        <taxon>Rhabditomorpha</taxon>
        <taxon>Rhabditoidea</taxon>
        <taxon>Rhabditidae</taxon>
        <taxon>Diploscapter</taxon>
    </lineage>
</organism>
<dbReference type="PROSITE" id="PS51257">
    <property type="entry name" value="PROKAR_LIPOPROTEIN"/>
    <property type="match status" value="1"/>
</dbReference>
<sequence>MDRTCVLPVPADADSQTCACGSLAAACAPFNRGRVASSVPAIPFVPAHQLVIFGIRRIFRHQLRSERRIAGQPRAGSVDEIADRDRGEFGRDDLVALALGIHRRLDIAELILLLAERPIFEAARLALHLLKAAPLRDRAEQPELQAIPRAHRGGGGRLASLVIHDRERAVRQPIDAVVPARQRHAGDRHMTLAFRRGDRASFRVLRRHGVGDPAHRLHQPRSPQGAHHRMRPLVLQHRGGARDERVGRATVLLPPLLQDVVDRSAAPRRAGIGIDRVERHQPQHPACVKGIAFGRSAGPGIGSGRTTGRC</sequence>
<name>A0A2A2M3L6_9BILA</name>
<comment type="caution">
    <text evidence="1">The sequence shown here is derived from an EMBL/GenBank/DDBJ whole genome shotgun (WGS) entry which is preliminary data.</text>
</comment>
<keyword evidence="2" id="KW-1185">Reference proteome</keyword>
<dbReference type="AlphaFoldDB" id="A0A2A2M3L6"/>